<evidence type="ECO:0000313" key="8">
    <source>
        <dbReference type="Proteomes" id="UP001187531"/>
    </source>
</evidence>
<dbReference type="EMBL" id="JAVRJZ010000416">
    <property type="protein sequence ID" value="KAK2702358.1"/>
    <property type="molecule type" value="Genomic_DNA"/>
</dbReference>
<dbReference type="InterPro" id="IPR013083">
    <property type="entry name" value="Znf_RING/FYVE/PHD"/>
</dbReference>
<dbReference type="PROSITE" id="PS01359">
    <property type="entry name" value="ZF_PHD_1"/>
    <property type="match status" value="1"/>
</dbReference>
<dbReference type="InterPro" id="IPR019786">
    <property type="entry name" value="Zinc_finger_PHD-type_CS"/>
</dbReference>
<dbReference type="AlphaFoldDB" id="A0AA88KR68"/>
<dbReference type="GO" id="GO:0008270">
    <property type="term" value="F:zinc ion binding"/>
    <property type="evidence" value="ECO:0007669"/>
    <property type="project" value="UniProtKB-KW"/>
</dbReference>
<dbReference type="PROSITE" id="PS50016">
    <property type="entry name" value="ZF_PHD_2"/>
    <property type="match status" value="1"/>
</dbReference>
<dbReference type="InterPro" id="IPR011011">
    <property type="entry name" value="Znf_FYVE_PHD"/>
</dbReference>
<evidence type="ECO:0000313" key="7">
    <source>
        <dbReference type="EMBL" id="KAK2702358.1"/>
    </source>
</evidence>
<dbReference type="Pfam" id="PF00628">
    <property type="entry name" value="PHD"/>
    <property type="match status" value="1"/>
</dbReference>
<dbReference type="SUPFAM" id="SSF57903">
    <property type="entry name" value="FYVE/PHD zinc finger"/>
    <property type="match status" value="1"/>
</dbReference>
<evidence type="ECO:0000256" key="4">
    <source>
        <dbReference type="PROSITE-ProRule" id="PRU00146"/>
    </source>
</evidence>
<dbReference type="InterPro" id="IPR050701">
    <property type="entry name" value="Histone_Mod_Regulator"/>
</dbReference>
<dbReference type="InterPro" id="IPR019787">
    <property type="entry name" value="Znf_PHD-finger"/>
</dbReference>
<dbReference type="PANTHER" id="PTHR13793:SF107">
    <property type="entry name" value="BROMODOMAIN-CONTAINING PROTEIN HOMOLOG"/>
    <property type="match status" value="1"/>
</dbReference>
<name>A0AA88KR68_ARTSF</name>
<comment type="caution">
    <text evidence="7">The sequence shown here is derived from an EMBL/GenBank/DDBJ whole genome shotgun (WGS) entry which is preliminary data.</text>
</comment>
<evidence type="ECO:0008006" key="9">
    <source>
        <dbReference type="Google" id="ProtNLM"/>
    </source>
</evidence>
<keyword evidence="1" id="KW-0479">Metal-binding</keyword>
<accession>A0AA88KR68</accession>
<feature type="domain" description="PHD-type" evidence="6">
    <location>
        <begin position="63"/>
        <end position="106"/>
    </location>
</feature>
<evidence type="ECO:0000256" key="2">
    <source>
        <dbReference type="ARBA" id="ARBA00022771"/>
    </source>
</evidence>
<dbReference type="InterPro" id="IPR034732">
    <property type="entry name" value="EPHD"/>
</dbReference>
<proteinExistence type="predicted"/>
<dbReference type="PANTHER" id="PTHR13793">
    <property type="entry name" value="PHD FINGER PROTEINS"/>
    <property type="match status" value="1"/>
</dbReference>
<evidence type="ECO:0000259" key="5">
    <source>
        <dbReference type="PROSITE" id="PS50016"/>
    </source>
</evidence>
<dbReference type="SMART" id="SM00249">
    <property type="entry name" value="PHD"/>
    <property type="match status" value="1"/>
</dbReference>
<reference evidence="7" key="1">
    <citation type="submission" date="2023-07" db="EMBL/GenBank/DDBJ databases">
        <title>Chromosome-level genome assembly of Artemia franciscana.</title>
        <authorList>
            <person name="Jo E."/>
        </authorList>
    </citation>
    <scope>NUCLEOTIDE SEQUENCE</scope>
    <source>
        <tissue evidence="7">Whole body</tissue>
    </source>
</reference>
<feature type="non-terminal residue" evidence="7">
    <location>
        <position position="1"/>
    </location>
</feature>
<organism evidence="7 8">
    <name type="scientific">Artemia franciscana</name>
    <name type="common">Brine shrimp</name>
    <name type="synonym">Artemia sanfranciscana</name>
    <dbReference type="NCBI Taxonomy" id="6661"/>
    <lineage>
        <taxon>Eukaryota</taxon>
        <taxon>Metazoa</taxon>
        <taxon>Ecdysozoa</taxon>
        <taxon>Arthropoda</taxon>
        <taxon>Crustacea</taxon>
        <taxon>Branchiopoda</taxon>
        <taxon>Anostraca</taxon>
        <taxon>Artemiidae</taxon>
        <taxon>Artemia</taxon>
    </lineage>
</organism>
<evidence type="ECO:0000256" key="3">
    <source>
        <dbReference type="ARBA" id="ARBA00022833"/>
    </source>
</evidence>
<evidence type="ECO:0000256" key="1">
    <source>
        <dbReference type="ARBA" id="ARBA00022723"/>
    </source>
</evidence>
<dbReference type="Proteomes" id="UP001187531">
    <property type="component" value="Unassembled WGS sequence"/>
</dbReference>
<gene>
    <name evidence="7" type="ORF">QYM36_019030</name>
</gene>
<evidence type="ECO:0000259" key="6">
    <source>
        <dbReference type="PROSITE" id="PS51805"/>
    </source>
</evidence>
<dbReference type="GO" id="GO:0006357">
    <property type="term" value="P:regulation of transcription by RNA polymerase II"/>
    <property type="evidence" value="ECO:0007669"/>
    <property type="project" value="TreeGrafter"/>
</dbReference>
<feature type="domain" description="PHD-type" evidence="5">
    <location>
        <begin position="1"/>
        <end position="60"/>
    </location>
</feature>
<keyword evidence="3" id="KW-0862">Zinc</keyword>
<dbReference type="Pfam" id="PF13832">
    <property type="entry name" value="zf-HC5HC2H_2"/>
    <property type="match status" value="1"/>
</dbReference>
<dbReference type="Gene3D" id="3.30.40.10">
    <property type="entry name" value="Zinc/RING finger domain, C3HC4 (zinc finger)"/>
    <property type="match status" value="1"/>
</dbReference>
<keyword evidence="8" id="KW-1185">Reference proteome</keyword>
<dbReference type="PROSITE" id="PS51805">
    <property type="entry name" value="EPHD"/>
    <property type="match status" value="1"/>
</dbReference>
<sequence>MVCSICLSGQANMENEVIECDGCGILVHEGCYGVSDTESFDSFCSATSMEPWFCEACKAGVKNPHCELCPSQDGVFKQTVTGRWVHLVCSLYTPGMSFGDVDSLSK</sequence>
<protein>
    <recommendedName>
        <fullName evidence="9">PHD-type domain-containing protein</fullName>
    </recommendedName>
</protein>
<dbReference type="InterPro" id="IPR001965">
    <property type="entry name" value="Znf_PHD"/>
</dbReference>
<keyword evidence="2 4" id="KW-0863">Zinc-finger</keyword>